<keyword evidence="2" id="KW-1185">Reference proteome</keyword>
<sequence>MYYPPARNTNNDENRRITVYGNSRLTVKPSIAEVQLGVEVRNNEVNAAQQENSQRIQQVIQSLVRLGIPQDQIQTVDYQIYPQYDYVDGEQQFRGYQVTHMLMVKSENINQVGLLIDTAVQNGANRISSIRFTVKNLDAYYQQALKLALENSVLKAQTLAKVMNVSLDPIPVEILEQTTTPPPIPYQAMAETGLVAGVTTPIEPGQIEVESKLETKFKY</sequence>
<dbReference type="GO" id="GO:0006974">
    <property type="term" value="P:DNA damage response"/>
    <property type="evidence" value="ECO:0007669"/>
    <property type="project" value="TreeGrafter"/>
</dbReference>
<dbReference type="InterPro" id="IPR007497">
    <property type="entry name" value="SIMPL/DUF541"/>
</dbReference>
<organism evidence="1 2">
    <name type="scientific">Mesobacillus persicus</name>
    <dbReference type="NCBI Taxonomy" id="930146"/>
    <lineage>
        <taxon>Bacteria</taxon>
        <taxon>Bacillati</taxon>
        <taxon>Bacillota</taxon>
        <taxon>Bacilli</taxon>
        <taxon>Bacillales</taxon>
        <taxon>Bacillaceae</taxon>
        <taxon>Mesobacillus</taxon>
    </lineage>
</organism>
<name>A0A1H8I1P0_9BACI</name>
<dbReference type="Proteomes" id="UP000198553">
    <property type="component" value="Unassembled WGS sequence"/>
</dbReference>
<dbReference type="PANTHER" id="PTHR34387">
    <property type="entry name" value="SLR1258 PROTEIN"/>
    <property type="match status" value="1"/>
</dbReference>
<dbReference type="Gene3D" id="3.30.110.170">
    <property type="entry name" value="Protein of unknown function (DUF541), domain 1"/>
    <property type="match status" value="1"/>
</dbReference>
<dbReference type="RefSeq" id="WP_170843939.1">
    <property type="nucleotide sequence ID" value="NZ_FOBW01000016.1"/>
</dbReference>
<dbReference type="EMBL" id="FOBW01000016">
    <property type="protein sequence ID" value="SEN62660.1"/>
    <property type="molecule type" value="Genomic_DNA"/>
</dbReference>
<gene>
    <name evidence="1" type="ORF">SAMN05192533_11635</name>
</gene>
<dbReference type="AlphaFoldDB" id="A0A1H8I1P0"/>
<dbReference type="Pfam" id="PF04402">
    <property type="entry name" value="SIMPL"/>
    <property type="match status" value="1"/>
</dbReference>
<dbReference type="Gene3D" id="3.30.70.2970">
    <property type="entry name" value="Protein of unknown function (DUF541), domain 2"/>
    <property type="match status" value="1"/>
</dbReference>
<evidence type="ECO:0008006" key="3">
    <source>
        <dbReference type="Google" id="ProtNLM"/>
    </source>
</evidence>
<evidence type="ECO:0000313" key="2">
    <source>
        <dbReference type="Proteomes" id="UP000198553"/>
    </source>
</evidence>
<protein>
    <recommendedName>
        <fullName evidence="3">DUF541 domain-containing protein</fullName>
    </recommendedName>
</protein>
<proteinExistence type="predicted"/>
<reference evidence="2" key="1">
    <citation type="submission" date="2016-10" db="EMBL/GenBank/DDBJ databases">
        <authorList>
            <person name="Varghese N."/>
            <person name="Submissions S."/>
        </authorList>
    </citation>
    <scope>NUCLEOTIDE SEQUENCE [LARGE SCALE GENOMIC DNA]</scope>
    <source>
        <strain evidence="2">B48,IBRC-M 10115,DSM 25386,CECT 8001</strain>
    </source>
</reference>
<accession>A0A1H8I1P0</accession>
<evidence type="ECO:0000313" key="1">
    <source>
        <dbReference type="EMBL" id="SEN62660.1"/>
    </source>
</evidence>
<dbReference type="InterPro" id="IPR052022">
    <property type="entry name" value="26kDa_periplasmic_antigen"/>
</dbReference>
<dbReference type="STRING" id="930146.SAMN05192533_11635"/>
<dbReference type="PANTHER" id="PTHR34387:SF1">
    <property type="entry name" value="PERIPLASMIC IMMUNOGENIC PROTEIN"/>
    <property type="match status" value="1"/>
</dbReference>